<dbReference type="RefSeq" id="WP_086984927.1">
    <property type="nucleotide sequence ID" value="NZ_FJNA01000001.1"/>
</dbReference>
<dbReference type="PANTHER" id="PTHR30408">
    <property type="entry name" value="TYPE-1 RESTRICTION ENZYME ECOKI SPECIFICITY PROTEIN"/>
    <property type="match status" value="1"/>
</dbReference>
<comment type="similarity">
    <text evidence="1">Belongs to the type-I restriction system S methylase family.</text>
</comment>
<dbReference type="SUPFAM" id="SSF116734">
    <property type="entry name" value="DNA methylase specificity domain"/>
    <property type="match status" value="2"/>
</dbReference>
<name>A0AB37ZWR4_9LACT</name>
<gene>
    <name evidence="5" type="ORF">SAMN04488525_101475</name>
</gene>
<accession>A0AB37ZWR4</accession>
<evidence type="ECO:0000259" key="4">
    <source>
        <dbReference type="Pfam" id="PF01420"/>
    </source>
</evidence>
<proteinExistence type="inferred from homology"/>
<dbReference type="InterPro" id="IPR000055">
    <property type="entry name" value="Restrct_endonuc_typeI_TRD"/>
</dbReference>
<keyword evidence="3" id="KW-0238">DNA-binding</keyword>
<dbReference type="Gene3D" id="3.90.220.20">
    <property type="entry name" value="DNA methylase specificity domains"/>
    <property type="match status" value="2"/>
</dbReference>
<feature type="domain" description="Type I restriction modification DNA specificity" evidence="4">
    <location>
        <begin position="5"/>
        <end position="179"/>
    </location>
</feature>
<keyword evidence="2" id="KW-0680">Restriction system</keyword>
<keyword evidence="6" id="KW-1185">Reference proteome</keyword>
<sequence length="419" mass="48043">MSFNEWKTVKLEDTVYILGDGLHGTPKYDENGEYYFINGNNLDGNIVIDEKTNKVGFKEYEKFKKDLNDRTIFVSINGTLGRVATYNGEKVVLGKSACYFNVKHDHSKNYIKYIMHSADFRRYLNTHSTGTTIKNMGLKQMREFTFQLPPLEEQKAIAHVLSTLDGKIEVNNQINKILENMAQTIFKQWFVDFEFPNEDGEPYKSNGGEMVESELGMIPKGWKVKSVYELVDSISVKHSFPNDKIVFLNTSDVYDGEVLLHKETIVQNLPGQAKKSIRKHDILYSEIRPKNKRFAYINFDSDNYVVSTKLMVLRVKHISSAIVFFLLTCEATINELQMMAESRSGTFPQITFDNMKYIKIALPIEEPFPDDISNNFEGIINMISEKRKENAKLRTIRDSILPKLMSGEIRVPIDSEGGG</sequence>
<evidence type="ECO:0000256" key="2">
    <source>
        <dbReference type="ARBA" id="ARBA00022747"/>
    </source>
</evidence>
<dbReference type="Proteomes" id="UP000199042">
    <property type="component" value="Unassembled WGS sequence"/>
</dbReference>
<dbReference type="GO" id="GO:0003677">
    <property type="term" value="F:DNA binding"/>
    <property type="evidence" value="ECO:0007669"/>
    <property type="project" value="UniProtKB-KW"/>
</dbReference>
<evidence type="ECO:0000256" key="1">
    <source>
        <dbReference type="ARBA" id="ARBA00010923"/>
    </source>
</evidence>
<evidence type="ECO:0000256" key="3">
    <source>
        <dbReference type="ARBA" id="ARBA00023125"/>
    </source>
</evidence>
<comment type="caution">
    <text evidence="5">The sequence shown here is derived from an EMBL/GenBank/DDBJ whole genome shotgun (WGS) entry which is preliminary data.</text>
</comment>
<dbReference type="InterPro" id="IPR044946">
    <property type="entry name" value="Restrct_endonuc_typeI_TRD_sf"/>
</dbReference>
<organism evidence="5 6">
    <name type="scientific">Trichococcus collinsii</name>
    <dbReference type="NCBI Taxonomy" id="157076"/>
    <lineage>
        <taxon>Bacteria</taxon>
        <taxon>Bacillati</taxon>
        <taxon>Bacillota</taxon>
        <taxon>Bacilli</taxon>
        <taxon>Lactobacillales</taxon>
        <taxon>Carnobacteriaceae</taxon>
        <taxon>Trichococcus</taxon>
    </lineage>
</organism>
<reference evidence="5 6" key="1">
    <citation type="submission" date="2016-10" db="EMBL/GenBank/DDBJ databases">
        <authorList>
            <person name="Varghese N."/>
            <person name="Submissions S."/>
        </authorList>
    </citation>
    <scope>NUCLEOTIDE SEQUENCE [LARGE SCALE GENOMIC DNA]</scope>
    <source>
        <strain evidence="5 6">DSM 14526</strain>
    </source>
</reference>
<evidence type="ECO:0000313" key="5">
    <source>
        <dbReference type="EMBL" id="SDZ87554.1"/>
    </source>
</evidence>
<feature type="domain" description="Type I restriction modification DNA specificity" evidence="4">
    <location>
        <begin position="219"/>
        <end position="365"/>
    </location>
</feature>
<dbReference type="PANTHER" id="PTHR30408:SF13">
    <property type="entry name" value="TYPE I RESTRICTION ENZYME HINDI SPECIFICITY SUBUNIT"/>
    <property type="match status" value="1"/>
</dbReference>
<protein>
    <submittedName>
        <fullName evidence="5">Type I restriction enzyme, S subunit</fullName>
    </submittedName>
</protein>
<dbReference type="InterPro" id="IPR052021">
    <property type="entry name" value="Type-I_RS_S_subunit"/>
</dbReference>
<dbReference type="EMBL" id="FNQH01000001">
    <property type="protein sequence ID" value="SDZ87554.1"/>
    <property type="molecule type" value="Genomic_DNA"/>
</dbReference>
<dbReference type="AlphaFoldDB" id="A0AB37ZWR4"/>
<dbReference type="Pfam" id="PF01420">
    <property type="entry name" value="Methylase_S"/>
    <property type="match status" value="2"/>
</dbReference>
<dbReference type="GO" id="GO:0009307">
    <property type="term" value="P:DNA restriction-modification system"/>
    <property type="evidence" value="ECO:0007669"/>
    <property type="project" value="UniProtKB-KW"/>
</dbReference>
<evidence type="ECO:0000313" key="6">
    <source>
        <dbReference type="Proteomes" id="UP000199042"/>
    </source>
</evidence>